<dbReference type="RefSeq" id="WP_230339187.1">
    <property type="nucleotide sequence ID" value="NZ_CP069798.1"/>
</dbReference>
<dbReference type="EMBL" id="CP069798">
    <property type="protein sequence ID" value="QRQ81888.1"/>
    <property type="molecule type" value="Genomic_DNA"/>
</dbReference>
<evidence type="ECO:0000313" key="3">
    <source>
        <dbReference type="Proteomes" id="UP000653156"/>
    </source>
</evidence>
<name>A0A892ZHG1_9NEIS</name>
<dbReference type="AlphaFoldDB" id="A0A892ZHG1"/>
<proteinExistence type="predicted"/>
<dbReference type="KEGG" id="ptes:JQU52_00040"/>
<protein>
    <submittedName>
        <fullName evidence="2">Uncharacterized protein</fullName>
    </submittedName>
</protein>
<gene>
    <name evidence="2" type="ORF">JQU52_00040</name>
</gene>
<dbReference type="Proteomes" id="UP000653156">
    <property type="component" value="Chromosome"/>
</dbReference>
<feature type="signal peptide" evidence="1">
    <location>
        <begin position="1"/>
        <end position="20"/>
    </location>
</feature>
<sequence>MTIKTLLPVCALFASATLFAQSMPAGAIQAGTLANDKLVSDVLPQIVILASTKGCQEPKDARPYLKAQPKGKVGNRMWQEIWLIQCRNGNYPVEARFQEDATGASFRLR</sequence>
<organism evidence="2 3">
    <name type="scientific">Paralysiella testudinis</name>
    <dbReference type="NCBI Taxonomy" id="2809020"/>
    <lineage>
        <taxon>Bacteria</taxon>
        <taxon>Pseudomonadati</taxon>
        <taxon>Pseudomonadota</taxon>
        <taxon>Betaproteobacteria</taxon>
        <taxon>Neisseriales</taxon>
        <taxon>Neisseriaceae</taxon>
        <taxon>Paralysiella</taxon>
    </lineage>
</organism>
<evidence type="ECO:0000313" key="2">
    <source>
        <dbReference type="EMBL" id="QRQ81888.1"/>
    </source>
</evidence>
<reference evidence="2" key="1">
    <citation type="submission" date="2021-02" db="EMBL/GenBank/DDBJ databases">
        <title>Neisseriaceae sp. 26B isolated from the cloaca of a Common Toad-headed Turtle (Mesoclemmys nasuta).</title>
        <authorList>
            <person name="Spergser J."/>
            <person name="Busse H.-J."/>
        </authorList>
    </citation>
    <scope>NUCLEOTIDE SEQUENCE</scope>
    <source>
        <strain evidence="2">26B</strain>
    </source>
</reference>
<keyword evidence="1" id="KW-0732">Signal</keyword>
<feature type="chain" id="PRO_5034164416" evidence="1">
    <location>
        <begin position="21"/>
        <end position="109"/>
    </location>
</feature>
<evidence type="ECO:0000256" key="1">
    <source>
        <dbReference type="SAM" id="SignalP"/>
    </source>
</evidence>
<accession>A0A892ZHG1</accession>
<keyword evidence="3" id="KW-1185">Reference proteome</keyword>